<dbReference type="Proteomes" id="UP000017836">
    <property type="component" value="Unassembled WGS sequence"/>
</dbReference>
<feature type="region of interest" description="Disordered" evidence="1">
    <location>
        <begin position="87"/>
        <end position="125"/>
    </location>
</feature>
<gene>
    <name evidence="2" type="ORF">AMTR_s00028p00175540</name>
</gene>
<reference evidence="3" key="1">
    <citation type="journal article" date="2013" name="Science">
        <title>The Amborella genome and the evolution of flowering plants.</title>
        <authorList>
            <consortium name="Amborella Genome Project"/>
        </authorList>
    </citation>
    <scope>NUCLEOTIDE SEQUENCE [LARGE SCALE GENOMIC DNA]</scope>
</reference>
<dbReference type="Gramene" id="ERN10623">
    <property type="protein sequence ID" value="ERN10623"/>
    <property type="gene ID" value="AMTR_s00028p00175540"/>
</dbReference>
<keyword evidence="3" id="KW-1185">Reference proteome</keyword>
<evidence type="ECO:0000313" key="3">
    <source>
        <dbReference type="Proteomes" id="UP000017836"/>
    </source>
</evidence>
<dbReference type="HOGENOM" id="CLU_1995689_0_0_1"/>
<dbReference type="EMBL" id="KI392812">
    <property type="protein sequence ID" value="ERN10623.1"/>
    <property type="molecule type" value="Genomic_DNA"/>
</dbReference>
<evidence type="ECO:0000313" key="2">
    <source>
        <dbReference type="EMBL" id="ERN10623.1"/>
    </source>
</evidence>
<proteinExistence type="predicted"/>
<dbReference type="AlphaFoldDB" id="W1PRF0"/>
<protein>
    <submittedName>
        <fullName evidence="2">Uncharacterized protein</fullName>
    </submittedName>
</protein>
<sequence>MTIGPQEQVVRPRLTLTCGWLGKVVFNFPGGVDKFDDLSTIFGQGRGGMALVREGRVVPHPAAQTGGRSRFESASKRSCDLRVPAAIEPRGVPLRGREDEGRGRKRKGVGTSRSIPGTWRRDPIE</sequence>
<evidence type="ECO:0000256" key="1">
    <source>
        <dbReference type="SAM" id="MobiDB-lite"/>
    </source>
</evidence>
<organism evidence="2 3">
    <name type="scientific">Amborella trichopoda</name>
    <dbReference type="NCBI Taxonomy" id="13333"/>
    <lineage>
        <taxon>Eukaryota</taxon>
        <taxon>Viridiplantae</taxon>
        <taxon>Streptophyta</taxon>
        <taxon>Embryophyta</taxon>
        <taxon>Tracheophyta</taxon>
        <taxon>Spermatophyta</taxon>
        <taxon>Magnoliopsida</taxon>
        <taxon>Amborellales</taxon>
        <taxon>Amborellaceae</taxon>
        <taxon>Amborella</taxon>
    </lineage>
</organism>
<name>W1PRF0_AMBTC</name>
<accession>W1PRF0</accession>